<comment type="caution">
    <text evidence="5">The sequence shown here is derived from an EMBL/GenBank/DDBJ whole genome shotgun (WGS) entry which is preliminary data.</text>
</comment>
<dbReference type="GO" id="GO:0008270">
    <property type="term" value="F:zinc ion binding"/>
    <property type="evidence" value="ECO:0007669"/>
    <property type="project" value="UniProtKB-KW"/>
</dbReference>
<evidence type="ECO:0000313" key="6">
    <source>
        <dbReference type="Proteomes" id="UP000007151"/>
    </source>
</evidence>
<dbReference type="InterPro" id="IPR007588">
    <property type="entry name" value="Znf_FLYWCH"/>
</dbReference>
<evidence type="ECO:0000259" key="4">
    <source>
        <dbReference type="Pfam" id="PF04500"/>
    </source>
</evidence>
<dbReference type="AlphaFoldDB" id="A0A212EXS1"/>
<dbReference type="Pfam" id="PF04500">
    <property type="entry name" value="FLYWCH"/>
    <property type="match status" value="3"/>
</dbReference>
<reference evidence="5 6" key="1">
    <citation type="journal article" date="2011" name="Cell">
        <title>The monarch butterfly genome yields insights into long-distance migration.</title>
        <authorList>
            <person name="Zhan S."/>
            <person name="Merlin C."/>
            <person name="Boore J.L."/>
            <person name="Reppert S.M."/>
        </authorList>
    </citation>
    <scope>NUCLEOTIDE SEQUENCE [LARGE SCALE GENOMIC DNA]</scope>
    <source>
        <strain evidence="5">F-2</strain>
    </source>
</reference>
<dbReference type="KEGG" id="dpl:KGM_208278"/>
<feature type="domain" description="FLYWCH-type" evidence="4">
    <location>
        <begin position="139"/>
        <end position="193"/>
    </location>
</feature>
<name>A0A212EXS1_DANPL</name>
<evidence type="ECO:0000256" key="3">
    <source>
        <dbReference type="ARBA" id="ARBA00022833"/>
    </source>
</evidence>
<evidence type="ECO:0000256" key="1">
    <source>
        <dbReference type="ARBA" id="ARBA00022723"/>
    </source>
</evidence>
<proteinExistence type="predicted"/>
<keyword evidence="3" id="KW-0862">Zinc</keyword>
<sequence length="327" mass="37714">MEGNGVIVKQDVHHLHPPPSYVRTTSDMPSYQFLESGRGGQLVMLDGYTYSRRTNSRNFYCSKKDRGCKAAVKIDNDGVLTVKESYHPHPRPKYFLKKNGFFIADGGWVYVRETFAERPLLLFEKKLRLQGKDTVFYEFIKSRRGKDLIMINGFTFSQNTARLWICSKYPKCKAKISRNVDGSVSLMSDEHNHKPDKIVRTRDGRKAKGCKARVYLNTDETEIIYLDNNHGHQPPIYAKSSNGCYVKVNEFNFITIAGNKRLLMVKGYTFAKTNKRHWYCSKKAKGCKARVYFNSDETEVVFCDNTHQHKPPIYTQSSDGFYFKLSG</sequence>
<dbReference type="Gene3D" id="2.20.25.240">
    <property type="match status" value="3"/>
</dbReference>
<feature type="domain" description="FLYWCH-type" evidence="4">
    <location>
        <begin position="257"/>
        <end position="309"/>
    </location>
</feature>
<keyword evidence="2" id="KW-0863">Zinc-finger</keyword>
<gene>
    <name evidence="5" type="ORF">KGM_208278</name>
</gene>
<evidence type="ECO:0000313" key="5">
    <source>
        <dbReference type="EMBL" id="OWR46257.1"/>
    </source>
</evidence>
<protein>
    <recommendedName>
        <fullName evidence="4">FLYWCH-type domain-containing protein</fullName>
    </recommendedName>
</protein>
<evidence type="ECO:0000256" key="2">
    <source>
        <dbReference type="ARBA" id="ARBA00022771"/>
    </source>
</evidence>
<keyword evidence="6" id="KW-1185">Reference proteome</keyword>
<keyword evidence="1" id="KW-0479">Metal-binding</keyword>
<dbReference type="Proteomes" id="UP000007151">
    <property type="component" value="Unassembled WGS sequence"/>
</dbReference>
<dbReference type="EMBL" id="AGBW02011698">
    <property type="protein sequence ID" value="OWR46257.1"/>
    <property type="molecule type" value="Genomic_DNA"/>
</dbReference>
<feature type="domain" description="FLYWCH-type" evidence="4">
    <location>
        <begin position="33"/>
        <end position="89"/>
    </location>
</feature>
<dbReference type="InParanoid" id="A0A212EXS1"/>
<organism evidence="5 6">
    <name type="scientific">Danaus plexippus plexippus</name>
    <dbReference type="NCBI Taxonomy" id="278856"/>
    <lineage>
        <taxon>Eukaryota</taxon>
        <taxon>Metazoa</taxon>
        <taxon>Ecdysozoa</taxon>
        <taxon>Arthropoda</taxon>
        <taxon>Hexapoda</taxon>
        <taxon>Insecta</taxon>
        <taxon>Pterygota</taxon>
        <taxon>Neoptera</taxon>
        <taxon>Endopterygota</taxon>
        <taxon>Lepidoptera</taxon>
        <taxon>Glossata</taxon>
        <taxon>Ditrysia</taxon>
        <taxon>Papilionoidea</taxon>
        <taxon>Nymphalidae</taxon>
        <taxon>Danainae</taxon>
        <taxon>Danaini</taxon>
        <taxon>Danaina</taxon>
        <taxon>Danaus</taxon>
        <taxon>Danaus</taxon>
    </lineage>
</organism>
<accession>A0A212EXS1</accession>